<comment type="pathway">
    <text evidence="3">Amino-acid biosynthesis; L-isoleucine biosynthesis; L-isoleucine from 2-oxobutanoate: step 4/4.</text>
</comment>
<evidence type="ECO:0000256" key="3">
    <source>
        <dbReference type="ARBA" id="ARBA00004824"/>
    </source>
</evidence>
<dbReference type="FunFam" id="3.30.470.10:FF:000004">
    <property type="entry name" value="Branched-chain-amino-acid aminotransferase"/>
    <property type="match status" value="1"/>
</dbReference>
<dbReference type="GO" id="GO:0009099">
    <property type="term" value="P:L-valine biosynthetic process"/>
    <property type="evidence" value="ECO:0007669"/>
    <property type="project" value="UniProtKB-UniPathway"/>
</dbReference>
<dbReference type="Gene3D" id="3.30.470.10">
    <property type="match status" value="1"/>
</dbReference>
<evidence type="ECO:0000256" key="10">
    <source>
        <dbReference type="ARBA" id="ARBA00022605"/>
    </source>
</evidence>
<comment type="function">
    <text evidence="2">Acts on leucine, isoleucine and valine.</text>
</comment>
<evidence type="ECO:0000256" key="14">
    <source>
        <dbReference type="ARBA" id="ARBA00048212"/>
    </source>
</evidence>
<dbReference type="OrthoDB" id="9804984at2"/>
<gene>
    <name evidence="18" type="ORF">KGMB02408_43420</name>
</gene>
<dbReference type="Gene3D" id="3.20.10.10">
    <property type="entry name" value="D-amino Acid Aminotransferase, subunit A, domain 2"/>
    <property type="match status" value="1"/>
</dbReference>
<comment type="similarity">
    <text evidence="6">Belongs to the class-IV pyridoxal-phosphate-dependent aminotransferase family.</text>
</comment>
<dbReference type="PIRSF" id="PIRSF006468">
    <property type="entry name" value="BCAT1"/>
    <property type="match status" value="1"/>
</dbReference>
<dbReference type="InterPro" id="IPR036038">
    <property type="entry name" value="Aminotransferase-like"/>
</dbReference>
<proteinExistence type="inferred from homology"/>
<dbReference type="AlphaFoldDB" id="A0A401M113"/>
<dbReference type="Pfam" id="PF01063">
    <property type="entry name" value="Aminotran_4"/>
    <property type="match status" value="1"/>
</dbReference>
<dbReference type="EMBL" id="BHWB01000025">
    <property type="protein sequence ID" value="GCB37397.1"/>
    <property type="molecule type" value="Genomic_DNA"/>
</dbReference>
<dbReference type="GO" id="GO:0004084">
    <property type="term" value="F:branched-chain-amino-acid transaminase activity"/>
    <property type="evidence" value="ECO:0007669"/>
    <property type="project" value="UniProtKB-EC"/>
</dbReference>
<reference evidence="18 19" key="1">
    <citation type="submission" date="2018-10" db="EMBL/GenBank/DDBJ databases">
        <title>Draft Genome Sequence of Bacteroides sp. KCTC 15687.</title>
        <authorList>
            <person name="Yu S.Y."/>
            <person name="Kim J.S."/>
            <person name="Oh B.S."/>
            <person name="Park S.H."/>
            <person name="Kang S.W."/>
            <person name="Park J.E."/>
            <person name="Choi S.H."/>
            <person name="Han K.I."/>
            <person name="Lee K.C."/>
            <person name="Eom M.K."/>
            <person name="Suh M.K."/>
            <person name="Lee D.H."/>
            <person name="Yoon H."/>
            <person name="Kim B."/>
            <person name="Yang S.J."/>
            <person name="Lee J.S."/>
            <person name="Lee J.H."/>
        </authorList>
    </citation>
    <scope>NUCLEOTIDE SEQUENCE [LARGE SCALE GENOMIC DNA]</scope>
    <source>
        <strain evidence="18 19">KCTC 15687</strain>
    </source>
</reference>
<dbReference type="InterPro" id="IPR043132">
    <property type="entry name" value="BCAT-like_C"/>
</dbReference>
<evidence type="ECO:0000256" key="6">
    <source>
        <dbReference type="ARBA" id="ARBA00009320"/>
    </source>
</evidence>
<dbReference type="Proteomes" id="UP000288079">
    <property type="component" value="Unassembled WGS sequence"/>
</dbReference>
<evidence type="ECO:0000256" key="7">
    <source>
        <dbReference type="ARBA" id="ARBA00013053"/>
    </source>
</evidence>
<dbReference type="UniPathway" id="UPA00049">
    <property type="reaction ID" value="UER00062"/>
</dbReference>
<feature type="modified residue" description="N6-(pyridoxal phosphate)lysine" evidence="17">
    <location>
        <position position="197"/>
    </location>
</feature>
<keyword evidence="13" id="KW-0100">Branched-chain amino acid biosynthesis</keyword>
<dbReference type="PANTHER" id="PTHR42825">
    <property type="entry name" value="AMINO ACID AMINOTRANSFERASE"/>
    <property type="match status" value="1"/>
</dbReference>
<evidence type="ECO:0000256" key="12">
    <source>
        <dbReference type="ARBA" id="ARBA00022898"/>
    </source>
</evidence>
<evidence type="ECO:0000313" key="18">
    <source>
        <dbReference type="EMBL" id="GCB37397.1"/>
    </source>
</evidence>
<keyword evidence="9 18" id="KW-0032">Aminotransferase</keyword>
<comment type="catalytic activity">
    <reaction evidence="15">
        <text>L-isoleucine + 2-oxoglutarate = (S)-3-methyl-2-oxopentanoate + L-glutamate</text>
        <dbReference type="Rhea" id="RHEA:24801"/>
        <dbReference type="ChEBI" id="CHEBI:16810"/>
        <dbReference type="ChEBI" id="CHEBI:29985"/>
        <dbReference type="ChEBI" id="CHEBI:35146"/>
        <dbReference type="ChEBI" id="CHEBI:58045"/>
        <dbReference type="EC" id="2.6.1.42"/>
    </reaction>
</comment>
<evidence type="ECO:0000256" key="16">
    <source>
        <dbReference type="ARBA" id="ARBA00049229"/>
    </source>
</evidence>
<dbReference type="EC" id="2.6.1.42" evidence="7"/>
<dbReference type="GO" id="GO:0009097">
    <property type="term" value="P:isoleucine biosynthetic process"/>
    <property type="evidence" value="ECO:0007669"/>
    <property type="project" value="UniProtKB-UniPathway"/>
</dbReference>
<evidence type="ECO:0000256" key="1">
    <source>
        <dbReference type="ARBA" id="ARBA00001933"/>
    </source>
</evidence>
<organism evidence="18 19">
    <name type="scientific">Bacteroides faecalis</name>
    <dbReference type="NCBI Taxonomy" id="2447885"/>
    <lineage>
        <taxon>Bacteria</taxon>
        <taxon>Pseudomonadati</taxon>
        <taxon>Bacteroidota</taxon>
        <taxon>Bacteroidia</taxon>
        <taxon>Bacteroidales</taxon>
        <taxon>Bacteroidaceae</taxon>
        <taxon>Bacteroides</taxon>
    </lineage>
</organism>
<dbReference type="CDD" id="cd01557">
    <property type="entry name" value="BCAT_beta_family"/>
    <property type="match status" value="1"/>
</dbReference>
<evidence type="ECO:0000256" key="13">
    <source>
        <dbReference type="ARBA" id="ARBA00023304"/>
    </source>
</evidence>
<keyword evidence="12" id="KW-0663">Pyridoxal phosphate</keyword>
<dbReference type="NCBIfam" id="NF009897">
    <property type="entry name" value="PRK13357.1"/>
    <property type="match status" value="1"/>
</dbReference>
<dbReference type="InterPro" id="IPR001544">
    <property type="entry name" value="Aminotrans_IV"/>
</dbReference>
<comment type="catalytic activity">
    <reaction evidence="14">
        <text>L-valine + 2-oxoglutarate = 3-methyl-2-oxobutanoate + L-glutamate</text>
        <dbReference type="Rhea" id="RHEA:24813"/>
        <dbReference type="ChEBI" id="CHEBI:11851"/>
        <dbReference type="ChEBI" id="CHEBI:16810"/>
        <dbReference type="ChEBI" id="CHEBI:29985"/>
        <dbReference type="ChEBI" id="CHEBI:57762"/>
        <dbReference type="EC" id="2.6.1.42"/>
    </reaction>
</comment>
<evidence type="ECO:0000256" key="17">
    <source>
        <dbReference type="PIRSR" id="PIRSR006468-1"/>
    </source>
</evidence>
<evidence type="ECO:0000256" key="9">
    <source>
        <dbReference type="ARBA" id="ARBA00022576"/>
    </source>
</evidence>
<evidence type="ECO:0000256" key="5">
    <source>
        <dbReference type="ARBA" id="ARBA00005072"/>
    </source>
</evidence>
<comment type="caution">
    <text evidence="18">The sequence shown here is derived from an EMBL/GenBank/DDBJ whole genome shotgun (WGS) entry which is preliminary data.</text>
</comment>
<evidence type="ECO:0000256" key="2">
    <source>
        <dbReference type="ARBA" id="ARBA00003109"/>
    </source>
</evidence>
<sequence>MRINGQENKLIHNEMKEIDWANLSFGYMKTDYNVRINFRNGAWGELEVSSEEYLNLHMAATCLHYGQEAFEGLKAFRGKDGKVRIFRLEENAARLQSTCQGILMAELPIERFKEAILKVVKLNERFIPPYETGASLYIRPLLIGTSAQVGVHPANEYMFVVFVTPVGPYFKGGFSTNPYVIIREFDRSAPLGTGIYKVGGNYAASLRANKKAHELGYSCEFYLDAKEKKYIDECGAANFFGIKDNTYITPKSTSILPSITNKSLMQLAEDMGLKVERRPVPEEELATFEEAGACGTAAVISPIERIDDLENGKSYVISKDGKPGPICTKLYNKLRGIQYGDEPDTYGWVTIVE</sequence>
<protein>
    <recommendedName>
        <fullName evidence="8">Branched-chain-amino-acid aminotransferase</fullName>
        <ecNumber evidence="7">2.6.1.42</ecNumber>
    </recommendedName>
</protein>
<comment type="catalytic activity">
    <reaction evidence="16">
        <text>L-leucine + 2-oxoglutarate = 4-methyl-2-oxopentanoate + L-glutamate</text>
        <dbReference type="Rhea" id="RHEA:18321"/>
        <dbReference type="ChEBI" id="CHEBI:16810"/>
        <dbReference type="ChEBI" id="CHEBI:17865"/>
        <dbReference type="ChEBI" id="CHEBI:29985"/>
        <dbReference type="ChEBI" id="CHEBI:57427"/>
        <dbReference type="EC" id="2.6.1.42"/>
    </reaction>
</comment>
<dbReference type="UniPathway" id="UPA00047">
    <property type="reaction ID" value="UER00058"/>
</dbReference>
<keyword evidence="19" id="KW-1185">Reference proteome</keyword>
<keyword evidence="11 18" id="KW-0808">Transferase</keyword>
<evidence type="ECO:0000256" key="11">
    <source>
        <dbReference type="ARBA" id="ARBA00022679"/>
    </source>
</evidence>
<dbReference type="InterPro" id="IPR033939">
    <property type="entry name" value="BCAT_family"/>
</dbReference>
<evidence type="ECO:0000256" key="8">
    <source>
        <dbReference type="ARBA" id="ARBA00018179"/>
    </source>
</evidence>
<dbReference type="FunFam" id="3.20.10.10:FF:000006">
    <property type="entry name" value="Branched-chain amino acid aminotransferase"/>
    <property type="match status" value="1"/>
</dbReference>
<dbReference type="UniPathway" id="UPA00048">
    <property type="reaction ID" value="UER00073"/>
</dbReference>
<dbReference type="PANTHER" id="PTHR42825:SF2">
    <property type="entry name" value="BRANCHED-CHAIN-AMINO-ACID AMINOTRANSFERASE 3, CHLOROPLASTIC-RELATED"/>
    <property type="match status" value="1"/>
</dbReference>
<dbReference type="SUPFAM" id="SSF56752">
    <property type="entry name" value="D-aminoacid aminotransferase-like PLP-dependent enzymes"/>
    <property type="match status" value="1"/>
</dbReference>
<evidence type="ECO:0000256" key="4">
    <source>
        <dbReference type="ARBA" id="ARBA00004931"/>
    </source>
</evidence>
<dbReference type="GO" id="GO:0009098">
    <property type="term" value="P:L-leucine biosynthetic process"/>
    <property type="evidence" value="ECO:0007669"/>
    <property type="project" value="UniProtKB-UniPathway"/>
</dbReference>
<evidence type="ECO:0000313" key="19">
    <source>
        <dbReference type="Proteomes" id="UP000288079"/>
    </source>
</evidence>
<evidence type="ECO:0000256" key="15">
    <source>
        <dbReference type="ARBA" id="ARBA00048798"/>
    </source>
</evidence>
<dbReference type="NCBIfam" id="TIGR01123">
    <property type="entry name" value="ilvE_II"/>
    <property type="match status" value="1"/>
</dbReference>
<comment type="cofactor">
    <cofactor evidence="1">
        <name>pyridoxal 5'-phosphate</name>
        <dbReference type="ChEBI" id="CHEBI:597326"/>
    </cofactor>
</comment>
<dbReference type="InterPro" id="IPR005786">
    <property type="entry name" value="B_amino_transII"/>
</dbReference>
<name>A0A401M113_9BACE</name>
<keyword evidence="10" id="KW-0028">Amino-acid biosynthesis</keyword>
<comment type="pathway">
    <text evidence="5">Amino-acid biosynthesis; L-leucine biosynthesis; L-leucine from 3-methyl-2-oxobutanoate: step 4/4.</text>
</comment>
<accession>A0A401M113</accession>
<comment type="pathway">
    <text evidence="4">Amino-acid biosynthesis; L-valine biosynthesis; L-valine from pyruvate: step 4/4.</text>
</comment>
<dbReference type="InterPro" id="IPR043131">
    <property type="entry name" value="BCAT-like_N"/>
</dbReference>